<evidence type="ECO:0000313" key="2">
    <source>
        <dbReference type="Proteomes" id="UP000583929"/>
    </source>
</evidence>
<name>A0A7J6GSP9_CANSA</name>
<reference evidence="1 2" key="1">
    <citation type="journal article" date="2020" name="bioRxiv">
        <title>Sequence and annotation of 42 cannabis genomes reveals extensive copy number variation in cannabinoid synthesis and pathogen resistance genes.</title>
        <authorList>
            <person name="Mckernan K.J."/>
            <person name="Helbert Y."/>
            <person name="Kane L.T."/>
            <person name="Ebling H."/>
            <person name="Zhang L."/>
            <person name="Liu B."/>
            <person name="Eaton Z."/>
            <person name="Mclaughlin S."/>
            <person name="Kingan S."/>
            <person name="Baybayan P."/>
            <person name="Concepcion G."/>
            <person name="Jordan M."/>
            <person name="Riva A."/>
            <person name="Barbazuk W."/>
            <person name="Harkins T."/>
        </authorList>
    </citation>
    <scope>NUCLEOTIDE SEQUENCE [LARGE SCALE GENOMIC DNA]</scope>
    <source>
        <strain evidence="2">cv. Jamaican Lion 4</strain>
        <tissue evidence="1">Leaf</tissue>
    </source>
</reference>
<dbReference type="Proteomes" id="UP000583929">
    <property type="component" value="Unassembled WGS sequence"/>
</dbReference>
<proteinExistence type="predicted"/>
<dbReference type="AlphaFoldDB" id="A0A7J6GSP9"/>
<sequence length="136" mass="15965">MCVVKCGGQWKDNTKYEDYIMTGLLIPPTYDCMEYDDETSEISKVLALPNIFQVADSVVDCIIEKTQEHKRKREEEEREIITDHKVLKIEKGQIYKDRKILKIAVGFFAMINNFQFKTKRSEPREYVVTCVDENCN</sequence>
<protein>
    <recommendedName>
        <fullName evidence="3">Transposase MuDR plant domain-containing protein</fullName>
    </recommendedName>
</protein>
<keyword evidence="2" id="KW-1185">Reference proteome</keyword>
<evidence type="ECO:0008006" key="3">
    <source>
        <dbReference type="Google" id="ProtNLM"/>
    </source>
</evidence>
<comment type="caution">
    <text evidence="1">The sequence shown here is derived from an EMBL/GenBank/DDBJ whole genome shotgun (WGS) entry which is preliminary data.</text>
</comment>
<dbReference type="EMBL" id="JAATIQ010000085">
    <property type="protein sequence ID" value="KAF4385410.1"/>
    <property type="molecule type" value="Genomic_DNA"/>
</dbReference>
<evidence type="ECO:0000313" key="1">
    <source>
        <dbReference type="EMBL" id="KAF4385410.1"/>
    </source>
</evidence>
<gene>
    <name evidence="1" type="ORF">G4B88_005742</name>
</gene>
<organism evidence="1 2">
    <name type="scientific">Cannabis sativa</name>
    <name type="common">Hemp</name>
    <name type="synonym">Marijuana</name>
    <dbReference type="NCBI Taxonomy" id="3483"/>
    <lineage>
        <taxon>Eukaryota</taxon>
        <taxon>Viridiplantae</taxon>
        <taxon>Streptophyta</taxon>
        <taxon>Embryophyta</taxon>
        <taxon>Tracheophyta</taxon>
        <taxon>Spermatophyta</taxon>
        <taxon>Magnoliopsida</taxon>
        <taxon>eudicotyledons</taxon>
        <taxon>Gunneridae</taxon>
        <taxon>Pentapetalae</taxon>
        <taxon>rosids</taxon>
        <taxon>fabids</taxon>
        <taxon>Rosales</taxon>
        <taxon>Cannabaceae</taxon>
        <taxon>Cannabis</taxon>
    </lineage>
</organism>
<accession>A0A7J6GSP9</accession>